<evidence type="ECO:0000313" key="4">
    <source>
        <dbReference type="EMBL" id="GAH55006.1"/>
    </source>
</evidence>
<feature type="non-terminal residue" evidence="4">
    <location>
        <position position="152"/>
    </location>
</feature>
<sequence>METKTRKITLGTKEWADSNVNCYVGCSNNCRYCYAKKMAIRFNRKTEETWKIMEPNQKYIDKGYRKRQGRVMFPTSHDITKESLDNCLTVLRKLLESGNEILITTKPKFDCIKKICIEFQNFKDQIQFRFTITSLNNDLLKFWELGAPKFEE</sequence>
<dbReference type="GO" id="GO:0046872">
    <property type="term" value="F:metal ion binding"/>
    <property type="evidence" value="ECO:0007669"/>
    <property type="project" value="UniProtKB-KW"/>
</dbReference>
<evidence type="ECO:0000256" key="1">
    <source>
        <dbReference type="ARBA" id="ARBA00022723"/>
    </source>
</evidence>
<dbReference type="EMBL" id="BARU01016991">
    <property type="protein sequence ID" value="GAH55006.1"/>
    <property type="molecule type" value="Genomic_DNA"/>
</dbReference>
<evidence type="ECO:0000256" key="2">
    <source>
        <dbReference type="ARBA" id="ARBA00023004"/>
    </source>
</evidence>
<protein>
    <recommendedName>
        <fullName evidence="5">Radical SAM core domain-containing protein</fullName>
    </recommendedName>
</protein>
<dbReference type="PANTHER" id="PTHR43432:SF3">
    <property type="entry name" value="SLR0285 PROTEIN"/>
    <property type="match status" value="1"/>
</dbReference>
<keyword evidence="1" id="KW-0479">Metal-binding</keyword>
<proteinExistence type="predicted"/>
<dbReference type="AlphaFoldDB" id="X1GAU9"/>
<accession>X1GAU9</accession>
<dbReference type="PANTHER" id="PTHR43432">
    <property type="entry name" value="SLR0285 PROTEIN"/>
    <property type="match status" value="1"/>
</dbReference>
<name>X1GAU9_9ZZZZ</name>
<organism evidence="4">
    <name type="scientific">marine sediment metagenome</name>
    <dbReference type="NCBI Taxonomy" id="412755"/>
    <lineage>
        <taxon>unclassified sequences</taxon>
        <taxon>metagenomes</taxon>
        <taxon>ecological metagenomes</taxon>
    </lineage>
</organism>
<reference evidence="4" key="1">
    <citation type="journal article" date="2014" name="Front. Microbiol.">
        <title>High frequency of phylogenetically diverse reductive dehalogenase-homologous genes in deep subseafloor sedimentary metagenomes.</title>
        <authorList>
            <person name="Kawai M."/>
            <person name="Futagami T."/>
            <person name="Toyoda A."/>
            <person name="Takaki Y."/>
            <person name="Nishi S."/>
            <person name="Hori S."/>
            <person name="Arai W."/>
            <person name="Tsubouchi T."/>
            <person name="Morono Y."/>
            <person name="Uchiyama I."/>
            <person name="Ito T."/>
            <person name="Fujiyama A."/>
            <person name="Inagaki F."/>
            <person name="Takami H."/>
        </authorList>
    </citation>
    <scope>NUCLEOTIDE SEQUENCE</scope>
    <source>
        <strain evidence="4">Expedition CK06-06</strain>
    </source>
</reference>
<evidence type="ECO:0000256" key="3">
    <source>
        <dbReference type="ARBA" id="ARBA00023014"/>
    </source>
</evidence>
<gene>
    <name evidence="4" type="ORF">S03H2_28206</name>
</gene>
<evidence type="ECO:0008006" key="5">
    <source>
        <dbReference type="Google" id="ProtNLM"/>
    </source>
</evidence>
<dbReference type="GO" id="GO:0051536">
    <property type="term" value="F:iron-sulfur cluster binding"/>
    <property type="evidence" value="ECO:0007669"/>
    <property type="project" value="UniProtKB-KW"/>
</dbReference>
<keyword evidence="2" id="KW-0408">Iron</keyword>
<comment type="caution">
    <text evidence="4">The sequence shown here is derived from an EMBL/GenBank/DDBJ whole genome shotgun (WGS) entry which is preliminary data.</text>
</comment>
<dbReference type="InterPro" id="IPR040086">
    <property type="entry name" value="MJ0683-like"/>
</dbReference>
<keyword evidence="3" id="KW-0411">Iron-sulfur</keyword>